<keyword evidence="3" id="KW-0256">Endoplasmic reticulum</keyword>
<proteinExistence type="inferred from homology"/>
<comment type="subcellular location">
    <subcellularLocation>
        <location evidence="3">Endoplasmic reticulum membrane</location>
        <topology evidence="3">Peripheral membrane protein</topology>
        <orientation evidence="3">Cytoplasmic side</orientation>
    </subcellularLocation>
</comment>
<dbReference type="OrthoDB" id="124397at2759"/>
<comment type="similarity">
    <text evidence="3">Belongs to the EMC2 family.</text>
</comment>
<evidence type="ECO:0000313" key="6">
    <source>
        <dbReference type="Proteomes" id="UP000245783"/>
    </source>
</evidence>
<dbReference type="RefSeq" id="XP_025372135.1">
    <property type="nucleotide sequence ID" value="XM_025515098.1"/>
</dbReference>
<comment type="function">
    <text evidence="3">Part of the endoplasmic reticulum membrane protein complex (EMC) that enables the energy-independent insertion into endoplasmic reticulum membranes of newly synthesized membrane proteins.</text>
</comment>
<dbReference type="Gene3D" id="1.25.40.10">
    <property type="entry name" value="Tetratricopeptide repeat domain"/>
    <property type="match status" value="1"/>
</dbReference>
<evidence type="ECO:0000256" key="1">
    <source>
        <dbReference type="ARBA" id="ARBA00022737"/>
    </source>
</evidence>
<dbReference type="GeneID" id="37036968"/>
<keyword evidence="1" id="KW-0677">Repeat</keyword>
<dbReference type="STRING" id="1522189.A0A316WBM5"/>
<evidence type="ECO:0000256" key="2">
    <source>
        <dbReference type="ARBA" id="ARBA00022803"/>
    </source>
</evidence>
<dbReference type="GO" id="GO:0072546">
    <property type="term" value="C:EMC complex"/>
    <property type="evidence" value="ECO:0007669"/>
    <property type="project" value="UniProtKB-UniRule"/>
</dbReference>
<dbReference type="Proteomes" id="UP000245783">
    <property type="component" value="Unassembled WGS sequence"/>
</dbReference>
<reference evidence="5 6" key="1">
    <citation type="journal article" date="2018" name="Mol. Biol. Evol.">
        <title>Broad Genomic Sampling Reveals a Smut Pathogenic Ancestry of the Fungal Clade Ustilaginomycotina.</title>
        <authorList>
            <person name="Kijpornyongpan T."/>
            <person name="Mondo S.J."/>
            <person name="Barry K."/>
            <person name="Sandor L."/>
            <person name="Lee J."/>
            <person name="Lipzen A."/>
            <person name="Pangilinan J."/>
            <person name="LaButti K."/>
            <person name="Hainaut M."/>
            <person name="Henrissat B."/>
            <person name="Grigoriev I.V."/>
            <person name="Spatafora J.W."/>
            <person name="Aime M.C."/>
        </authorList>
    </citation>
    <scope>NUCLEOTIDE SEQUENCE [LARGE SCALE GENOMIC DNA]</scope>
    <source>
        <strain evidence="5 6">MCA 4658</strain>
    </source>
</reference>
<keyword evidence="6" id="KW-1185">Reference proteome</keyword>
<dbReference type="InterPro" id="IPR011990">
    <property type="entry name" value="TPR-like_helical_dom_sf"/>
</dbReference>
<protein>
    <recommendedName>
        <fullName evidence="3">ER membrane protein complex subunit 2</fullName>
    </recommendedName>
</protein>
<keyword evidence="2" id="KW-0802">TPR repeat</keyword>
<sequence length="322" mass="35306">MSAPSTSKRSVAQALDFLAEQRRRPDRRSQEVVACGELILLGGHLNALGQDELWSLLEQIAIAALDVGNWEVAELCVSRLNTRFPESSRVASLQGMLLEARGEASKALDFYQSQLAKDPTDVTMAKRRIAAMKAIDPNMDPRGGVPNAILALRAFLDHYYADAEGWQELAGLYANVALYPQAIFALEELQLLQPQNIFVVLQLAETQYTAQELEKAYTSFLRVVDMCDRVDPGTRNTGPWLRSLWGLKATTSKLLQRGEGASVIRSGTKEDQAAFSLSKVKEVDALITDLILNRAYISSSKDGLAGPRLTREAARALLAAAS</sequence>
<dbReference type="InterPro" id="IPR039856">
    <property type="entry name" value="EMC2-like"/>
</dbReference>
<evidence type="ECO:0000256" key="3">
    <source>
        <dbReference type="RuleBase" id="RU367091"/>
    </source>
</evidence>
<dbReference type="PANTHER" id="PTHR12760">
    <property type="entry name" value="TETRATRICOPEPTIDE REPEAT PROTEIN"/>
    <property type="match status" value="1"/>
</dbReference>
<dbReference type="InParanoid" id="A0A316WBM5"/>
<accession>A0A316WBM5</accession>
<dbReference type="SUPFAM" id="SSF48452">
    <property type="entry name" value="TPR-like"/>
    <property type="match status" value="1"/>
</dbReference>
<evidence type="ECO:0000259" key="4">
    <source>
        <dbReference type="Pfam" id="PF22890"/>
    </source>
</evidence>
<evidence type="ECO:0000313" key="5">
    <source>
        <dbReference type="EMBL" id="PWN44975.1"/>
    </source>
</evidence>
<comment type="subunit">
    <text evidence="3">Component of the ER membrane protein complex (EMC).</text>
</comment>
<name>A0A316WBM5_9BASI</name>
<dbReference type="EMBL" id="KZ819357">
    <property type="protein sequence ID" value="PWN44975.1"/>
    <property type="molecule type" value="Genomic_DNA"/>
</dbReference>
<keyword evidence="3" id="KW-0472">Membrane</keyword>
<dbReference type="FunCoup" id="A0A316WBM5">
    <property type="interactions" value="203"/>
</dbReference>
<dbReference type="SMART" id="SM00028">
    <property type="entry name" value="TPR"/>
    <property type="match status" value="3"/>
</dbReference>
<dbReference type="AlphaFoldDB" id="A0A316WBM5"/>
<feature type="domain" description="EMC2 TPR-like" evidence="4">
    <location>
        <begin position="89"/>
        <end position="209"/>
    </location>
</feature>
<dbReference type="InterPro" id="IPR019734">
    <property type="entry name" value="TPR_rpt"/>
</dbReference>
<organism evidence="5 6">
    <name type="scientific">Ceraceosorus guamensis</name>
    <dbReference type="NCBI Taxonomy" id="1522189"/>
    <lineage>
        <taxon>Eukaryota</taxon>
        <taxon>Fungi</taxon>
        <taxon>Dikarya</taxon>
        <taxon>Basidiomycota</taxon>
        <taxon>Ustilaginomycotina</taxon>
        <taxon>Exobasidiomycetes</taxon>
        <taxon>Ceraceosorales</taxon>
        <taxon>Ceraceosoraceae</taxon>
        <taxon>Ceraceosorus</taxon>
    </lineage>
</organism>
<dbReference type="Pfam" id="PF22890">
    <property type="entry name" value="TPR_EMC2"/>
    <property type="match status" value="1"/>
</dbReference>
<dbReference type="InterPro" id="IPR055217">
    <property type="entry name" value="TPR_EMC2"/>
</dbReference>
<gene>
    <name evidence="5" type="ORF">IE81DRAFT_328278</name>
</gene>